<comment type="caution">
    <text evidence="3">The sequence shown here is derived from an EMBL/GenBank/DDBJ whole genome shotgun (WGS) entry which is preliminary data.</text>
</comment>
<evidence type="ECO:0000259" key="2">
    <source>
        <dbReference type="Pfam" id="PF07853"/>
    </source>
</evidence>
<dbReference type="Proteomes" id="UP001529421">
    <property type="component" value="Unassembled WGS sequence"/>
</dbReference>
<dbReference type="Pfam" id="PF07853">
    <property type="entry name" value="DUF1648"/>
    <property type="match status" value="1"/>
</dbReference>
<organism evidence="3 4">
    <name type="scientific">Enorma phocaeensis</name>
    <dbReference type="NCBI Taxonomy" id="1871019"/>
    <lineage>
        <taxon>Bacteria</taxon>
        <taxon>Bacillati</taxon>
        <taxon>Actinomycetota</taxon>
        <taxon>Coriobacteriia</taxon>
        <taxon>Coriobacteriales</taxon>
        <taxon>Coriobacteriaceae</taxon>
        <taxon>Enorma</taxon>
    </lineage>
</organism>
<accession>A0ABT7VBB1</accession>
<dbReference type="RefSeq" id="WP_289546063.1">
    <property type="nucleotide sequence ID" value="NZ_JAUDDZ010000021.1"/>
</dbReference>
<reference evidence="4" key="1">
    <citation type="submission" date="2023-06" db="EMBL/GenBank/DDBJ databases">
        <title>Identification and characterization of horizontal gene transfer across gut microbiota members of farm animals based on homology search.</title>
        <authorList>
            <person name="Zeman M."/>
            <person name="Kubasova T."/>
            <person name="Jahodarova E."/>
            <person name="Nykrynova M."/>
            <person name="Rychlik I."/>
        </authorList>
    </citation>
    <scope>NUCLEOTIDE SEQUENCE [LARGE SCALE GENOMIC DNA]</scope>
    <source>
        <strain evidence="4">154_Feed</strain>
    </source>
</reference>
<sequence>MFRYGKTNGYLAIALIVLGILPIVLALFIVPQLPDTIATQFDSAGNATRWMSRTDLIYVPVLCLLLSGATCLTAFRQAGLSLDSEVVAGLTFRRYIRNGLVTSVIINVLNGYMMFSAATGTAFLPF</sequence>
<keyword evidence="1" id="KW-0472">Membrane</keyword>
<dbReference type="EMBL" id="JAUDDZ010000021">
    <property type="protein sequence ID" value="MDM8275785.1"/>
    <property type="molecule type" value="Genomic_DNA"/>
</dbReference>
<feature type="transmembrane region" description="Helical" evidence="1">
    <location>
        <begin position="9"/>
        <end position="30"/>
    </location>
</feature>
<keyword evidence="1" id="KW-0812">Transmembrane</keyword>
<name>A0ABT7VBB1_9ACTN</name>
<feature type="transmembrane region" description="Helical" evidence="1">
    <location>
        <begin position="95"/>
        <end position="115"/>
    </location>
</feature>
<proteinExistence type="predicted"/>
<feature type="domain" description="DUF1648" evidence="2">
    <location>
        <begin position="18"/>
        <end position="63"/>
    </location>
</feature>
<gene>
    <name evidence="3" type="ORF">QUW28_09830</name>
</gene>
<feature type="transmembrane region" description="Helical" evidence="1">
    <location>
        <begin position="56"/>
        <end position="75"/>
    </location>
</feature>
<dbReference type="InterPro" id="IPR012867">
    <property type="entry name" value="DUF1648"/>
</dbReference>
<reference evidence="3 4" key="2">
    <citation type="submission" date="2023-06" db="EMBL/GenBank/DDBJ databases">
        <authorList>
            <person name="Zeman M."/>
            <person name="Kubasova T."/>
            <person name="Jahodarova E."/>
            <person name="Nykrynova M."/>
            <person name="Rychlik I."/>
        </authorList>
    </citation>
    <scope>NUCLEOTIDE SEQUENCE [LARGE SCALE GENOMIC DNA]</scope>
    <source>
        <strain evidence="3 4">154_Feed</strain>
    </source>
</reference>
<evidence type="ECO:0000313" key="4">
    <source>
        <dbReference type="Proteomes" id="UP001529421"/>
    </source>
</evidence>
<keyword evidence="1" id="KW-1133">Transmembrane helix</keyword>
<evidence type="ECO:0000313" key="3">
    <source>
        <dbReference type="EMBL" id="MDM8275785.1"/>
    </source>
</evidence>
<keyword evidence="4" id="KW-1185">Reference proteome</keyword>
<evidence type="ECO:0000256" key="1">
    <source>
        <dbReference type="SAM" id="Phobius"/>
    </source>
</evidence>
<protein>
    <submittedName>
        <fullName evidence="3">DUF1648 domain-containing protein</fullName>
    </submittedName>
</protein>